<evidence type="ECO:0000256" key="3">
    <source>
        <dbReference type="ARBA" id="ARBA00022692"/>
    </source>
</evidence>
<feature type="region of interest" description="Disordered" evidence="7">
    <location>
        <begin position="171"/>
        <end position="191"/>
    </location>
</feature>
<keyword evidence="6" id="KW-0813">Transport</keyword>
<dbReference type="EMBL" id="JACHVA010000127">
    <property type="protein sequence ID" value="MBC2603636.1"/>
    <property type="molecule type" value="Genomic_DNA"/>
</dbReference>
<keyword evidence="6" id="KW-0653">Protein transport</keyword>
<evidence type="ECO:0000256" key="1">
    <source>
        <dbReference type="ARBA" id="ARBA00004651"/>
    </source>
</evidence>
<feature type="transmembrane region" description="Helical" evidence="8">
    <location>
        <begin position="125"/>
        <end position="146"/>
    </location>
</feature>
<dbReference type="Pfam" id="PF01618">
    <property type="entry name" value="MotA_ExbB"/>
    <property type="match status" value="1"/>
</dbReference>
<keyword evidence="3 8" id="KW-0812">Transmembrane</keyword>
<feature type="transmembrane region" description="Helical" evidence="8">
    <location>
        <begin position="79"/>
        <end position="105"/>
    </location>
</feature>
<evidence type="ECO:0000256" key="8">
    <source>
        <dbReference type="SAM" id="Phobius"/>
    </source>
</evidence>
<feature type="transmembrane region" description="Helical" evidence="8">
    <location>
        <begin position="12"/>
        <end position="32"/>
    </location>
</feature>
<evidence type="ECO:0000259" key="9">
    <source>
        <dbReference type="Pfam" id="PF01618"/>
    </source>
</evidence>
<comment type="similarity">
    <text evidence="6">Belongs to the exbB/tolQ family.</text>
</comment>
<organism evidence="10 11">
    <name type="scientific">Puniceicoccus vermicola</name>
    <dbReference type="NCBI Taxonomy" id="388746"/>
    <lineage>
        <taxon>Bacteria</taxon>
        <taxon>Pseudomonadati</taxon>
        <taxon>Verrucomicrobiota</taxon>
        <taxon>Opitutia</taxon>
        <taxon>Puniceicoccales</taxon>
        <taxon>Puniceicoccaceae</taxon>
        <taxon>Puniceicoccus</taxon>
    </lineage>
</organism>
<proteinExistence type="inferred from homology"/>
<comment type="caution">
    <text evidence="10">The sequence shown here is derived from an EMBL/GenBank/DDBJ whole genome shotgun (WGS) entry which is preliminary data.</text>
</comment>
<dbReference type="InterPro" id="IPR002898">
    <property type="entry name" value="MotA_ExbB_proton_chnl"/>
</dbReference>
<sequence>MNRLIEESWEIWQAGGPLMLPLALLAFGLFYAETRLFLQIRRHVPGVPASLSQTNRSIPYIFESLRERILQPIDRKIRFYAILVGVCPLLGLLGTVAGMTTTFTGMAEPGASNLSFEVAGGVSEALVTTQAGLLVAIPGMVLLSFLRRGRDRIALRYFGLEAKALEQGSLSISTGPSNSDANKPQPRFSTP</sequence>
<evidence type="ECO:0000313" key="11">
    <source>
        <dbReference type="Proteomes" id="UP000525652"/>
    </source>
</evidence>
<dbReference type="RefSeq" id="WP_185694258.1">
    <property type="nucleotide sequence ID" value="NZ_JACHVA010000127.1"/>
</dbReference>
<dbReference type="InterPro" id="IPR050790">
    <property type="entry name" value="ExbB/TolQ_transport"/>
</dbReference>
<accession>A0A7X1E5Y8</accession>
<keyword evidence="5 8" id="KW-0472">Membrane</keyword>
<dbReference type="PANTHER" id="PTHR30625:SF11">
    <property type="entry name" value="MOTA_TOLQ_EXBB PROTON CHANNEL DOMAIN-CONTAINING PROTEIN"/>
    <property type="match status" value="1"/>
</dbReference>
<gene>
    <name evidence="10" type="ORF">H5P30_17785</name>
</gene>
<protein>
    <submittedName>
        <fullName evidence="10">MotA/TolQ/ExbB proton channel family protein</fullName>
    </submittedName>
</protein>
<evidence type="ECO:0000256" key="6">
    <source>
        <dbReference type="RuleBase" id="RU004057"/>
    </source>
</evidence>
<evidence type="ECO:0000256" key="4">
    <source>
        <dbReference type="ARBA" id="ARBA00022989"/>
    </source>
</evidence>
<evidence type="ECO:0000256" key="5">
    <source>
        <dbReference type="ARBA" id="ARBA00023136"/>
    </source>
</evidence>
<evidence type="ECO:0000256" key="2">
    <source>
        <dbReference type="ARBA" id="ARBA00022475"/>
    </source>
</evidence>
<keyword evidence="11" id="KW-1185">Reference proteome</keyword>
<dbReference type="GO" id="GO:0005886">
    <property type="term" value="C:plasma membrane"/>
    <property type="evidence" value="ECO:0007669"/>
    <property type="project" value="UniProtKB-SubCell"/>
</dbReference>
<evidence type="ECO:0000256" key="7">
    <source>
        <dbReference type="SAM" id="MobiDB-lite"/>
    </source>
</evidence>
<feature type="domain" description="MotA/TolQ/ExbB proton channel" evidence="9">
    <location>
        <begin position="61"/>
        <end position="155"/>
    </location>
</feature>
<dbReference type="PANTHER" id="PTHR30625">
    <property type="entry name" value="PROTEIN TOLQ"/>
    <property type="match status" value="1"/>
</dbReference>
<keyword evidence="4 8" id="KW-1133">Transmembrane helix</keyword>
<keyword evidence="2" id="KW-1003">Cell membrane</keyword>
<dbReference type="Proteomes" id="UP000525652">
    <property type="component" value="Unassembled WGS sequence"/>
</dbReference>
<dbReference type="AlphaFoldDB" id="A0A7X1E5Y8"/>
<comment type="subcellular location">
    <subcellularLocation>
        <location evidence="1">Cell membrane</location>
        <topology evidence="1">Multi-pass membrane protein</topology>
    </subcellularLocation>
    <subcellularLocation>
        <location evidence="6">Membrane</location>
        <topology evidence="6">Multi-pass membrane protein</topology>
    </subcellularLocation>
</comment>
<name>A0A7X1E5Y8_9BACT</name>
<dbReference type="GO" id="GO:0017038">
    <property type="term" value="P:protein import"/>
    <property type="evidence" value="ECO:0007669"/>
    <property type="project" value="TreeGrafter"/>
</dbReference>
<reference evidence="10 11" key="1">
    <citation type="submission" date="2020-07" db="EMBL/GenBank/DDBJ databases">
        <authorList>
            <person name="Feng X."/>
        </authorList>
    </citation>
    <scope>NUCLEOTIDE SEQUENCE [LARGE SCALE GENOMIC DNA]</scope>
    <source>
        <strain evidence="10 11">JCM14086</strain>
    </source>
</reference>
<evidence type="ECO:0000313" key="10">
    <source>
        <dbReference type="EMBL" id="MBC2603636.1"/>
    </source>
</evidence>